<proteinExistence type="predicted"/>
<evidence type="ECO:0000256" key="1">
    <source>
        <dbReference type="SAM" id="MobiDB-lite"/>
    </source>
</evidence>
<evidence type="ECO:0000313" key="3">
    <source>
        <dbReference type="Proteomes" id="UP000261380"/>
    </source>
</evidence>
<reference evidence="2" key="1">
    <citation type="submission" date="2025-08" db="UniProtKB">
        <authorList>
            <consortium name="Ensembl"/>
        </authorList>
    </citation>
    <scope>IDENTIFICATION</scope>
</reference>
<keyword evidence="3" id="KW-1185">Reference proteome</keyword>
<dbReference type="Ensembl" id="ENSXCOT00000006111.1">
    <property type="protein sequence ID" value="ENSXCOP00000006043.1"/>
    <property type="gene ID" value="ENSXCOG00000004682.1"/>
</dbReference>
<reference evidence="2" key="2">
    <citation type="submission" date="2025-09" db="UniProtKB">
        <authorList>
            <consortium name="Ensembl"/>
        </authorList>
    </citation>
    <scope>IDENTIFICATION</scope>
</reference>
<sequence>HLNLQMLPEIFIGILNKTLHSAKLKRLDPSVNCGSNQMTLSVKRRGTHHFLIDSGEEPLTPLSQVPSTCGFFVKRSRRDVQYAVSYQGCHVNKQEDEYSLPLRLWGEPMTMSCPGMLPLPSIFCFPGKMVVTIRGVPANELKVKGMLSLQLQFPQLPIFSQFLESTQSPGFVAPLPFSFVAADFSENQKMPENQNSPLLPNFFLFPGSESPAHPTRDGNAHTSRHQLPQTPLSQYPVPLFQEFPMMSGVFLPTTTPLPLPATSAEAVVTTPAPTGREKPSLQPEFPALFQYPFPSFSKYPQSPQEQTTDDADFKPQYLHPQVFPIPMFYPFNHLSQLQNAPAPVAFTDPPPLEKPLYQQHRFIPVYVVPNPILPIAGIGLRNPPVIAGGFLNPPAITSSHLVPSSQQEHQPFYHAMQPFYPFLSDQSQTAPTNI</sequence>
<evidence type="ECO:0008006" key="4">
    <source>
        <dbReference type="Google" id="ProtNLM"/>
    </source>
</evidence>
<dbReference type="Proteomes" id="UP000261380">
    <property type="component" value="Unplaced"/>
</dbReference>
<name>A0A3B5L146_9TELE</name>
<evidence type="ECO:0000313" key="2">
    <source>
        <dbReference type="Ensembl" id="ENSXCOP00000006043.1"/>
    </source>
</evidence>
<feature type="region of interest" description="Disordered" evidence="1">
    <location>
        <begin position="210"/>
        <end position="229"/>
    </location>
</feature>
<accession>A0A3B5L146</accession>
<dbReference type="GeneTree" id="ENSGT00970000193507"/>
<organism evidence="2 3">
    <name type="scientific">Xiphophorus couchianus</name>
    <name type="common">Monterrey platyfish</name>
    <dbReference type="NCBI Taxonomy" id="32473"/>
    <lineage>
        <taxon>Eukaryota</taxon>
        <taxon>Metazoa</taxon>
        <taxon>Chordata</taxon>
        <taxon>Craniata</taxon>
        <taxon>Vertebrata</taxon>
        <taxon>Euteleostomi</taxon>
        <taxon>Actinopterygii</taxon>
        <taxon>Neopterygii</taxon>
        <taxon>Teleostei</taxon>
        <taxon>Neoteleostei</taxon>
        <taxon>Acanthomorphata</taxon>
        <taxon>Ovalentaria</taxon>
        <taxon>Atherinomorphae</taxon>
        <taxon>Cyprinodontiformes</taxon>
        <taxon>Poeciliidae</taxon>
        <taxon>Poeciliinae</taxon>
        <taxon>Xiphophorus</taxon>
    </lineage>
</organism>
<protein>
    <recommendedName>
        <fullName evidence="4">ZP domain-containing protein</fullName>
    </recommendedName>
</protein>
<dbReference type="AlphaFoldDB" id="A0A3B5L146"/>